<keyword evidence="1" id="KW-0812">Transmembrane</keyword>
<feature type="transmembrane region" description="Helical" evidence="1">
    <location>
        <begin position="98"/>
        <end position="119"/>
    </location>
</feature>
<keyword evidence="1" id="KW-0472">Membrane</keyword>
<protein>
    <submittedName>
        <fullName evidence="2">Uncharacterized protein</fullName>
    </submittedName>
</protein>
<dbReference type="RefSeq" id="WP_339108164.1">
    <property type="nucleotide sequence ID" value="NZ_CP135443.1"/>
</dbReference>
<organism evidence="2 3">
    <name type="scientific">Thioclava litoralis</name>
    <dbReference type="NCBI Taxonomy" id="3076557"/>
    <lineage>
        <taxon>Bacteria</taxon>
        <taxon>Pseudomonadati</taxon>
        <taxon>Pseudomonadota</taxon>
        <taxon>Alphaproteobacteria</taxon>
        <taxon>Rhodobacterales</taxon>
        <taxon>Paracoccaceae</taxon>
        <taxon>Thioclava</taxon>
    </lineage>
</organism>
<evidence type="ECO:0000313" key="3">
    <source>
        <dbReference type="Proteomes" id="UP001623290"/>
    </source>
</evidence>
<accession>A0ABZ1E026</accession>
<reference evidence="2 3" key="1">
    <citation type="submission" date="2023-09" db="EMBL/GenBank/DDBJ databases">
        <title>Thioclava shenzhenensis sp. nov., a multidrug resistant bacteria-antagonizing species isolated from coastal seawater.</title>
        <authorList>
            <person name="Long M."/>
        </authorList>
    </citation>
    <scope>NUCLEOTIDE SEQUENCE [LARGE SCALE GENOMIC DNA]</scope>
    <source>
        <strain evidence="2 3">FTW29</strain>
    </source>
</reference>
<dbReference type="EMBL" id="CP135443">
    <property type="protein sequence ID" value="WRY34416.1"/>
    <property type="molecule type" value="Genomic_DNA"/>
</dbReference>
<proteinExistence type="predicted"/>
<dbReference type="Proteomes" id="UP001623290">
    <property type="component" value="Chromosome"/>
</dbReference>
<keyword evidence="3" id="KW-1185">Reference proteome</keyword>
<evidence type="ECO:0000313" key="2">
    <source>
        <dbReference type="EMBL" id="WRY34416.1"/>
    </source>
</evidence>
<sequence length="123" mass="13507">MNPADFQSKLDHVSKLLATRLGAKGATLSDRINHRARALPRRVRVAARELAASEVLMGAPKLMRQVDEKATERNYRLCVKYLEPLGSEQRLVQGVMKVVTGVVFVIVMTGGAMLAWAIAHGNL</sequence>
<name>A0ABZ1E026_9RHOB</name>
<keyword evidence="1" id="KW-1133">Transmembrane helix</keyword>
<gene>
    <name evidence="2" type="ORF">RPE78_03765</name>
</gene>
<evidence type="ECO:0000256" key="1">
    <source>
        <dbReference type="SAM" id="Phobius"/>
    </source>
</evidence>